<protein>
    <submittedName>
        <fullName evidence="2">Uncharacterized protein</fullName>
    </submittedName>
</protein>
<evidence type="ECO:0000313" key="2">
    <source>
        <dbReference type="EMBL" id="EFX80296.1"/>
    </source>
</evidence>
<evidence type="ECO:0000313" key="3">
    <source>
        <dbReference type="Proteomes" id="UP000000305"/>
    </source>
</evidence>
<feature type="compositionally biased region" description="Basic and acidic residues" evidence="1">
    <location>
        <begin position="1"/>
        <end position="18"/>
    </location>
</feature>
<sequence length="145" mass="17236">MKGKIETLEKEKQDREPSSSEEEDQEEAEEEDQQEDETVNEEEGNVVKVPYVPTYKEHSENEIEEYKKKKNDFTQRRRNFLSAKKLFLKRNVPDSAREGIRYLLGIFYSPEYILLHRKTNTRARVGEDLKEAMDLNELYAISRKC</sequence>
<keyword evidence="3" id="KW-1185">Reference proteome</keyword>
<dbReference type="AlphaFoldDB" id="E9GK66"/>
<organism evidence="2 3">
    <name type="scientific">Daphnia pulex</name>
    <name type="common">Water flea</name>
    <dbReference type="NCBI Taxonomy" id="6669"/>
    <lineage>
        <taxon>Eukaryota</taxon>
        <taxon>Metazoa</taxon>
        <taxon>Ecdysozoa</taxon>
        <taxon>Arthropoda</taxon>
        <taxon>Crustacea</taxon>
        <taxon>Branchiopoda</taxon>
        <taxon>Diplostraca</taxon>
        <taxon>Cladocera</taxon>
        <taxon>Anomopoda</taxon>
        <taxon>Daphniidae</taxon>
        <taxon>Daphnia</taxon>
    </lineage>
</organism>
<dbReference type="InParanoid" id="E9GK66"/>
<evidence type="ECO:0000256" key="1">
    <source>
        <dbReference type="SAM" id="MobiDB-lite"/>
    </source>
</evidence>
<name>E9GK66_DAPPU</name>
<dbReference type="HOGENOM" id="CLU_1788786_0_0_1"/>
<reference evidence="2 3" key="1">
    <citation type="journal article" date="2011" name="Science">
        <title>The ecoresponsive genome of Daphnia pulex.</title>
        <authorList>
            <person name="Colbourne J.K."/>
            <person name="Pfrender M.E."/>
            <person name="Gilbert D."/>
            <person name="Thomas W.K."/>
            <person name="Tucker A."/>
            <person name="Oakley T.H."/>
            <person name="Tokishita S."/>
            <person name="Aerts A."/>
            <person name="Arnold G.J."/>
            <person name="Basu M.K."/>
            <person name="Bauer D.J."/>
            <person name="Caceres C.E."/>
            <person name="Carmel L."/>
            <person name="Casola C."/>
            <person name="Choi J.H."/>
            <person name="Detter J.C."/>
            <person name="Dong Q."/>
            <person name="Dusheyko S."/>
            <person name="Eads B.D."/>
            <person name="Frohlich T."/>
            <person name="Geiler-Samerotte K.A."/>
            <person name="Gerlach D."/>
            <person name="Hatcher P."/>
            <person name="Jogdeo S."/>
            <person name="Krijgsveld J."/>
            <person name="Kriventseva E.V."/>
            <person name="Kultz D."/>
            <person name="Laforsch C."/>
            <person name="Lindquist E."/>
            <person name="Lopez J."/>
            <person name="Manak J.R."/>
            <person name="Muller J."/>
            <person name="Pangilinan J."/>
            <person name="Patwardhan R.P."/>
            <person name="Pitluck S."/>
            <person name="Pritham E.J."/>
            <person name="Rechtsteiner A."/>
            <person name="Rho M."/>
            <person name="Rogozin I.B."/>
            <person name="Sakarya O."/>
            <person name="Salamov A."/>
            <person name="Schaack S."/>
            <person name="Shapiro H."/>
            <person name="Shiga Y."/>
            <person name="Skalitzky C."/>
            <person name="Smith Z."/>
            <person name="Souvorov A."/>
            <person name="Sung W."/>
            <person name="Tang Z."/>
            <person name="Tsuchiya D."/>
            <person name="Tu H."/>
            <person name="Vos H."/>
            <person name="Wang M."/>
            <person name="Wolf Y.I."/>
            <person name="Yamagata H."/>
            <person name="Yamada T."/>
            <person name="Ye Y."/>
            <person name="Shaw J.R."/>
            <person name="Andrews J."/>
            <person name="Crease T.J."/>
            <person name="Tang H."/>
            <person name="Lucas S.M."/>
            <person name="Robertson H.M."/>
            <person name="Bork P."/>
            <person name="Koonin E.V."/>
            <person name="Zdobnov E.M."/>
            <person name="Grigoriev I.V."/>
            <person name="Lynch M."/>
            <person name="Boore J.L."/>
        </authorList>
    </citation>
    <scope>NUCLEOTIDE SEQUENCE [LARGE SCALE GENOMIC DNA]</scope>
</reference>
<dbReference type="Proteomes" id="UP000000305">
    <property type="component" value="Unassembled WGS sequence"/>
</dbReference>
<accession>E9GK66</accession>
<feature type="compositionally biased region" description="Acidic residues" evidence="1">
    <location>
        <begin position="19"/>
        <end position="44"/>
    </location>
</feature>
<dbReference type="KEGG" id="dpx:DAPPUDRAFT_243816"/>
<feature type="region of interest" description="Disordered" evidence="1">
    <location>
        <begin position="1"/>
        <end position="50"/>
    </location>
</feature>
<dbReference type="EMBL" id="GL732548">
    <property type="protein sequence ID" value="EFX80296.1"/>
    <property type="molecule type" value="Genomic_DNA"/>
</dbReference>
<gene>
    <name evidence="2" type="ORF">DAPPUDRAFT_243816</name>
</gene>
<proteinExistence type="predicted"/>